<evidence type="ECO:0000256" key="4">
    <source>
        <dbReference type="ARBA" id="ARBA00023242"/>
    </source>
</evidence>
<protein>
    <submittedName>
        <fullName evidence="8">AT-hook motif nuclear-localized protein 28-like</fullName>
    </submittedName>
</protein>
<dbReference type="GO" id="GO:0003700">
    <property type="term" value="F:DNA-binding transcription factor activity"/>
    <property type="evidence" value="ECO:0007669"/>
    <property type="project" value="TreeGrafter"/>
</dbReference>
<proteinExistence type="predicted"/>
<organism evidence="7 8">
    <name type="scientific">Abrus precatorius</name>
    <name type="common">Indian licorice</name>
    <name type="synonym">Glycine abrus</name>
    <dbReference type="NCBI Taxonomy" id="3816"/>
    <lineage>
        <taxon>Eukaryota</taxon>
        <taxon>Viridiplantae</taxon>
        <taxon>Streptophyta</taxon>
        <taxon>Embryophyta</taxon>
        <taxon>Tracheophyta</taxon>
        <taxon>Spermatophyta</taxon>
        <taxon>Magnoliopsida</taxon>
        <taxon>eudicotyledons</taxon>
        <taxon>Gunneridae</taxon>
        <taxon>Pentapetalae</taxon>
        <taxon>rosids</taxon>
        <taxon>fabids</taxon>
        <taxon>Fabales</taxon>
        <taxon>Fabaceae</taxon>
        <taxon>Papilionoideae</taxon>
        <taxon>50 kb inversion clade</taxon>
        <taxon>NPAAA clade</taxon>
        <taxon>indigoferoid/millettioid clade</taxon>
        <taxon>Abreae</taxon>
        <taxon>Abrus</taxon>
    </lineage>
</organism>
<evidence type="ECO:0000313" key="7">
    <source>
        <dbReference type="Proteomes" id="UP000694853"/>
    </source>
</evidence>
<dbReference type="AlphaFoldDB" id="A0A8B8MMU8"/>
<feature type="compositionally biased region" description="Low complexity" evidence="5">
    <location>
        <begin position="11"/>
        <end position="25"/>
    </location>
</feature>
<dbReference type="GeneID" id="113874542"/>
<keyword evidence="3" id="KW-0804">Transcription</keyword>
<feature type="compositionally biased region" description="Pro residues" evidence="5">
    <location>
        <begin position="1"/>
        <end position="10"/>
    </location>
</feature>
<evidence type="ECO:0000256" key="5">
    <source>
        <dbReference type="SAM" id="MobiDB-lite"/>
    </source>
</evidence>
<reference evidence="8" key="2">
    <citation type="submission" date="2025-08" db="UniProtKB">
        <authorList>
            <consortium name="RefSeq"/>
        </authorList>
    </citation>
    <scope>IDENTIFICATION</scope>
    <source>
        <tissue evidence="8">Young leaves</tissue>
    </source>
</reference>
<reference evidence="7" key="1">
    <citation type="journal article" date="2019" name="Toxins">
        <title>Detection of Abrin-Like and Prepropulchellin-Like Toxin Genes and Transcripts Using Whole Genome Sequencing and Full-Length Transcript Sequencing of Abrus precatorius.</title>
        <authorList>
            <person name="Hovde B.T."/>
            <person name="Daligault H.E."/>
            <person name="Hanschen E.R."/>
            <person name="Kunde Y.A."/>
            <person name="Johnson M.B."/>
            <person name="Starkenburg S.R."/>
            <person name="Johnson S.L."/>
        </authorList>
    </citation>
    <scope>NUCLEOTIDE SEQUENCE [LARGE SCALE GENOMIC DNA]</scope>
</reference>
<dbReference type="PROSITE" id="PS51742">
    <property type="entry name" value="PPC"/>
    <property type="match status" value="1"/>
</dbReference>
<keyword evidence="1" id="KW-0805">Transcription regulation</keyword>
<dbReference type="PANTHER" id="PTHR31100">
    <property type="entry name" value="AT-HOOK MOTIF NUCLEAR-LOCALIZED PROTEIN 15"/>
    <property type="match status" value="1"/>
</dbReference>
<sequence length="296" mass="31574">MADNAPPPSLSPSSEKGSSSQSPRSFATLSSGSPIIVGANRSYMPITLNNNKPLSLLSPSPLSPSPAPGVFGVLPREPVQQVQPQAMVAPVKRRRGRPPGSKNKSKVPMIIFKDTDHLLKPTVIEVPDGTDVIDAIINFAHSHHFSVSVLSVSGSISEATLRYPFSHAPTISVRGKSPIVSLSGTYINTLLPSQAPIFTHSSFAIQIADSNTNKIYGGLVGGRVIAAGPVVVLLSKFKKHEYHRLNSSANVHLSAPKNGDFITNNNANANVSTFSVATPVVPDSKFMQWKKHDSNY</sequence>
<dbReference type="SUPFAM" id="SSF117856">
    <property type="entry name" value="AF0104/ALDC/Ptd012-like"/>
    <property type="match status" value="1"/>
</dbReference>
<dbReference type="Gene3D" id="3.30.1330.80">
    <property type="entry name" value="Hypothetical protein, similar to alpha- acetolactate decarboxylase, domain 2"/>
    <property type="match status" value="1"/>
</dbReference>
<gene>
    <name evidence="8" type="primary">LOC113874542</name>
</gene>
<evidence type="ECO:0000256" key="2">
    <source>
        <dbReference type="ARBA" id="ARBA00023125"/>
    </source>
</evidence>
<dbReference type="Pfam" id="PF03479">
    <property type="entry name" value="PCC"/>
    <property type="match status" value="1"/>
</dbReference>
<feature type="region of interest" description="Disordered" evidence="5">
    <location>
        <begin position="1"/>
        <end position="32"/>
    </location>
</feature>
<dbReference type="RefSeq" id="XP_027368564.1">
    <property type="nucleotide sequence ID" value="XM_027512763.1"/>
</dbReference>
<dbReference type="CDD" id="cd11378">
    <property type="entry name" value="DUF296"/>
    <property type="match status" value="1"/>
</dbReference>
<keyword evidence="2" id="KW-0238">DNA-binding</keyword>
<evidence type="ECO:0000256" key="3">
    <source>
        <dbReference type="ARBA" id="ARBA00023163"/>
    </source>
</evidence>
<feature type="domain" description="PPC" evidence="6">
    <location>
        <begin position="116"/>
        <end position="259"/>
    </location>
</feature>
<evidence type="ECO:0000256" key="1">
    <source>
        <dbReference type="ARBA" id="ARBA00023015"/>
    </source>
</evidence>
<evidence type="ECO:0000313" key="8">
    <source>
        <dbReference type="RefSeq" id="XP_027368564.1"/>
    </source>
</evidence>
<dbReference type="KEGG" id="aprc:113874542"/>
<feature type="region of interest" description="Disordered" evidence="5">
    <location>
        <begin position="82"/>
        <end position="106"/>
    </location>
</feature>
<evidence type="ECO:0000259" key="6">
    <source>
        <dbReference type="PROSITE" id="PS51742"/>
    </source>
</evidence>
<dbReference type="GO" id="GO:0003680">
    <property type="term" value="F:minor groove of adenine-thymine-rich DNA binding"/>
    <property type="evidence" value="ECO:0007669"/>
    <property type="project" value="InterPro"/>
</dbReference>
<dbReference type="OrthoDB" id="1435163at2759"/>
<keyword evidence="7" id="KW-1185">Reference proteome</keyword>
<dbReference type="GO" id="GO:0005634">
    <property type="term" value="C:nucleus"/>
    <property type="evidence" value="ECO:0007669"/>
    <property type="project" value="TreeGrafter"/>
</dbReference>
<keyword evidence="4" id="KW-0539">Nucleus</keyword>
<accession>A0A8B8MMU8</accession>
<dbReference type="PANTHER" id="PTHR31100:SF63">
    <property type="entry name" value="AT-HOOK MOTIF NUCLEAR-LOCALIZED PROTEIN"/>
    <property type="match status" value="1"/>
</dbReference>
<dbReference type="Proteomes" id="UP000694853">
    <property type="component" value="Unplaced"/>
</dbReference>
<dbReference type="InterPro" id="IPR014476">
    <property type="entry name" value="AHL15-29"/>
</dbReference>
<dbReference type="InterPro" id="IPR005175">
    <property type="entry name" value="PPC_dom"/>
</dbReference>
<name>A0A8B8MMU8_ABRPR</name>